<dbReference type="Proteomes" id="UP000598146">
    <property type="component" value="Unassembled WGS sequence"/>
</dbReference>
<comment type="caution">
    <text evidence="2">The sequence shown here is derived from an EMBL/GenBank/DDBJ whole genome shotgun (WGS) entry which is preliminary data.</text>
</comment>
<evidence type="ECO:0000313" key="2">
    <source>
        <dbReference type="EMBL" id="MBG0566455.1"/>
    </source>
</evidence>
<organism evidence="2 3">
    <name type="scientific">Actinoplanes aureus</name>
    <dbReference type="NCBI Taxonomy" id="2792083"/>
    <lineage>
        <taxon>Bacteria</taxon>
        <taxon>Bacillati</taxon>
        <taxon>Actinomycetota</taxon>
        <taxon>Actinomycetes</taxon>
        <taxon>Micromonosporales</taxon>
        <taxon>Micromonosporaceae</taxon>
        <taxon>Actinoplanes</taxon>
    </lineage>
</organism>
<evidence type="ECO:0000256" key="1">
    <source>
        <dbReference type="SAM" id="MobiDB-lite"/>
    </source>
</evidence>
<evidence type="ECO:0000313" key="3">
    <source>
        <dbReference type="Proteomes" id="UP000598146"/>
    </source>
</evidence>
<gene>
    <name evidence="2" type="ORF">I4J89_33920</name>
</gene>
<accession>A0A931CK74</accession>
<feature type="region of interest" description="Disordered" evidence="1">
    <location>
        <begin position="14"/>
        <end position="36"/>
    </location>
</feature>
<name>A0A931CK74_9ACTN</name>
<reference evidence="2" key="1">
    <citation type="submission" date="2020-11" db="EMBL/GenBank/DDBJ databases">
        <title>Isolation and identification of active actinomycetes.</title>
        <authorList>
            <person name="Sun X."/>
        </authorList>
    </citation>
    <scope>NUCLEOTIDE SEQUENCE</scope>
    <source>
        <strain evidence="2">NEAU-A11</strain>
    </source>
</reference>
<dbReference type="EMBL" id="JADQTO010000020">
    <property type="protein sequence ID" value="MBG0566455.1"/>
    <property type="molecule type" value="Genomic_DNA"/>
</dbReference>
<keyword evidence="3" id="KW-1185">Reference proteome</keyword>
<protein>
    <submittedName>
        <fullName evidence="2">Uncharacterized protein</fullName>
    </submittedName>
</protein>
<sequence length="160" mass="17138">MTLALEAYCRHRTAISEQDHHTEPVQPPPPAAPAGELALTGTAVPAVELGWLGGWLFEVAGIPLHVTEASAGPGVIAGVNDREAGSDPAEPPPAPGTRVHMRAVVSVADGYVVDEVEQAWNRPMTRPWLVQRIVRLRPARRSVAHTGVNNDYLIDLASPR</sequence>
<dbReference type="RefSeq" id="WP_196418232.1">
    <property type="nucleotide sequence ID" value="NZ_JADQTO010000020.1"/>
</dbReference>
<dbReference type="AlphaFoldDB" id="A0A931CK74"/>
<proteinExistence type="predicted"/>